<evidence type="ECO:0000256" key="3">
    <source>
        <dbReference type="ARBA" id="ARBA00023163"/>
    </source>
</evidence>
<dbReference type="PANTHER" id="PTHR33154">
    <property type="entry name" value="TRANSCRIPTIONAL REGULATOR, ARSR FAMILY"/>
    <property type="match status" value="1"/>
</dbReference>
<evidence type="ECO:0000313" key="7">
    <source>
        <dbReference type="Proteomes" id="UP000567293"/>
    </source>
</evidence>
<feature type="region of interest" description="Disordered" evidence="4">
    <location>
        <begin position="91"/>
        <end position="114"/>
    </location>
</feature>
<reference evidence="6" key="1">
    <citation type="submission" date="2020-06" db="EMBL/GenBank/DDBJ databases">
        <title>Legume-microbial interactions unlock mineral nutrients during tropical forest succession.</title>
        <authorList>
            <person name="Epihov D.Z."/>
        </authorList>
    </citation>
    <scope>NUCLEOTIDE SEQUENCE [LARGE SCALE GENOMIC DNA]</scope>
    <source>
        <strain evidence="6">Pan2503</strain>
    </source>
</reference>
<comment type="caution">
    <text evidence="6">The sequence shown here is derived from an EMBL/GenBank/DDBJ whole genome shotgun (WGS) entry which is preliminary data.</text>
</comment>
<dbReference type="SUPFAM" id="SSF46785">
    <property type="entry name" value="Winged helix' DNA-binding domain"/>
    <property type="match status" value="1"/>
</dbReference>
<evidence type="ECO:0000259" key="5">
    <source>
        <dbReference type="PROSITE" id="PS50987"/>
    </source>
</evidence>
<keyword evidence="3" id="KW-0804">Transcription</keyword>
<dbReference type="InterPro" id="IPR051081">
    <property type="entry name" value="HTH_MetalResp_TranReg"/>
</dbReference>
<evidence type="ECO:0000313" key="6">
    <source>
        <dbReference type="EMBL" id="MBA0083973.1"/>
    </source>
</evidence>
<dbReference type="GO" id="GO:0003677">
    <property type="term" value="F:DNA binding"/>
    <property type="evidence" value="ECO:0007669"/>
    <property type="project" value="UniProtKB-KW"/>
</dbReference>
<dbReference type="InterPro" id="IPR001845">
    <property type="entry name" value="HTH_ArsR_DNA-bd_dom"/>
</dbReference>
<keyword evidence="2" id="KW-0238">DNA-binding</keyword>
<evidence type="ECO:0000256" key="2">
    <source>
        <dbReference type="ARBA" id="ARBA00023125"/>
    </source>
</evidence>
<feature type="compositionally biased region" description="Basic and acidic residues" evidence="4">
    <location>
        <begin position="91"/>
        <end position="107"/>
    </location>
</feature>
<dbReference type="NCBIfam" id="NF033788">
    <property type="entry name" value="HTH_metalloreg"/>
    <property type="match status" value="1"/>
</dbReference>
<keyword evidence="1" id="KW-0805">Transcription regulation</keyword>
<dbReference type="Pfam" id="PF01022">
    <property type="entry name" value="HTH_5"/>
    <property type="match status" value="1"/>
</dbReference>
<name>A0A7V8NMD4_9BACT</name>
<evidence type="ECO:0000256" key="1">
    <source>
        <dbReference type="ARBA" id="ARBA00023015"/>
    </source>
</evidence>
<dbReference type="Gene3D" id="1.10.10.10">
    <property type="entry name" value="Winged helix-like DNA-binding domain superfamily/Winged helix DNA-binding domain"/>
    <property type="match status" value="1"/>
</dbReference>
<dbReference type="SMART" id="SM00418">
    <property type="entry name" value="HTH_ARSR"/>
    <property type="match status" value="1"/>
</dbReference>
<dbReference type="EMBL" id="JACDQQ010000312">
    <property type="protein sequence ID" value="MBA0083973.1"/>
    <property type="molecule type" value="Genomic_DNA"/>
</dbReference>
<dbReference type="GO" id="GO:0003700">
    <property type="term" value="F:DNA-binding transcription factor activity"/>
    <property type="evidence" value="ECO:0007669"/>
    <property type="project" value="InterPro"/>
</dbReference>
<keyword evidence="7" id="KW-1185">Reference proteome</keyword>
<dbReference type="PANTHER" id="PTHR33154:SF33">
    <property type="entry name" value="TRANSCRIPTIONAL REPRESSOR SDPR"/>
    <property type="match status" value="1"/>
</dbReference>
<dbReference type="InterPro" id="IPR011991">
    <property type="entry name" value="ArsR-like_HTH"/>
</dbReference>
<dbReference type="InterPro" id="IPR036388">
    <property type="entry name" value="WH-like_DNA-bd_sf"/>
</dbReference>
<dbReference type="InterPro" id="IPR036390">
    <property type="entry name" value="WH_DNA-bd_sf"/>
</dbReference>
<gene>
    <name evidence="6" type="ORF">HRJ53_03165</name>
</gene>
<protein>
    <submittedName>
        <fullName evidence="6">Winged helix-turn-helix transcriptional regulator</fullName>
    </submittedName>
</protein>
<organism evidence="6 7">
    <name type="scientific">Candidatus Acidiferrum panamense</name>
    <dbReference type="NCBI Taxonomy" id="2741543"/>
    <lineage>
        <taxon>Bacteria</taxon>
        <taxon>Pseudomonadati</taxon>
        <taxon>Acidobacteriota</taxon>
        <taxon>Terriglobia</taxon>
        <taxon>Candidatus Acidiferrales</taxon>
        <taxon>Candidatus Acidiferrum</taxon>
    </lineage>
</organism>
<evidence type="ECO:0000256" key="4">
    <source>
        <dbReference type="SAM" id="MobiDB-lite"/>
    </source>
</evidence>
<dbReference type="Proteomes" id="UP000567293">
    <property type="component" value="Unassembled WGS sequence"/>
</dbReference>
<accession>A0A7V8NMD4</accession>
<dbReference type="PROSITE" id="PS50987">
    <property type="entry name" value="HTH_ARSR_2"/>
    <property type="match status" value="1"/>
</dbReference>
<dbReference type="AlphaFoldDB" id="A0A7V8NMD4"/>
<dbReference type="CDD" id="cd00090">
    <property type="entry name" value="HTH_ARSR"/>
    <property type="match status" value="1"/>
</dbReference>
<dbReference type="PRINTS" id="PR00778">
    <property type="entry name" value="HTHARSR"/>
</dbReference>
<proteinExistence type="predicted"/>
<sequence length="114" mass="13079">MLGALSDPTRQTLVHLLRRRPATVGELASRLPVSRPAVSQHLQVLKFAGLVEEQRRGTRHYFRLNAKSLAELRAHIDSMWRDALSAFSDFTRKETRDHGKRKGDTRTHSAKRPR</sequence>
<feature type="domain" description="HTH arsR-type" evidence="5">
    <location>
        <begin position="1"/>
        <end position="91"/>
    </location>
</feature>